<dbReference type="EC" id="2.7.11.1" evidence="1"/>
<keyword evidence="2" id="KW-0723">Serine/threonine-protein kinase</keyword>
<dbReference type="EnsemblPlants" id="AUR62018521-RA">
    <property type="protein sequence ID" value="AUR62018521-RA:cds"/>
    <property type="gene ID" value="AUR62018521"/>
</dbReference>
<evidence type="ECO:0000256" key="8">
    <source>
        <dbReference type="ARBA" id="ARBA00047899"/>
    </source>
</evidence>
<keyword evidence="6" id="KW-0418">Kinase</keyword>
<dbReference type="OMA" id="ILHIARG"/>
<dbReference type="Gene3D" id="1.10.510.10">
    <property type="entry name" value="Transferase(Phosphotransferase) domain 1"/>
    <property type="match status" value="1"/>
</dbReference>
<evidence type="ECO:0000256" key="5">
    <source>
        <dbReference type="ARBA" id="ARBA00022741"/>
    </source>
</evidence>
<evidence type="ECO:0000313" key="12">
    <source>
        <dbReference type="Proteomes" id="UP000596660"/>
    </source>
</evidence>
<dbReference type="Gene3D" id="3.30.200.20">
    <property type="entry name" value="Phosphorylase Kinase, domain 1"/>
    <property type="match status" value="1"/>
</dbReference>
<keyword evidence="12" id="KW-1185">Reference proteome</keyword>
<dbReference type="InterPro" id="IPR000719">
    <property type="entry name" value="Prot_kinase_dom"/>
</dbReference>
<evidence type="ECO:0000256" key="6">
    <source>
        <dbReference type="ARBA" id="ARBA00022777"/>
    </source>
</evidence>
<dbReference type="SMR" id="A0A803LTH7"/>
<dbReference type="PANTHER" id="PTHR47976">
    <property type="entry name" value="G-TYPE LECTIN S-RECEPTOR-LIKE SERINE/THREONINE-PROTEIN KINASE SD2-5"/>
    <property type="match status" value="1"/>
</dbReference>
<dbReference type="PANTHER" id="PTHR47976:SF110">
    <property type="entry name" value="RECEPTOR-LIKE SERINE_THREONINE-PROTEIN KINASE"/>
    <property type="match status" value="1"/>
</dbReference>
<feature type="domain" description="Protein kinase" evidence="10">
    <location>
        <begin position="15"/>
        <end position="219"/>
    </location>
</feature>
<dbReference type="SUPFAM" id="SSF56112">
    <property type="entry name" value="Protein kinase-like (PK-like)"/>
    <property type="match status" value="1"/>
</dbReference>
<comment type="catalytic activity">
    <reaction evidence="8">
        <text>L-threonyl-[protein] + ATP = O-phospho-L-threonyl-[protein] + ADP + H(+)</text>
        <dbReference type="Rhea" id="RHEA:46608"/>
        <dbReference type="Rhea" id="RHEA-COMP:11060"/>
        <dbReference type="Rhea" id="RHEA-COMP:11605"/>
        <dbReference type="ChEBI" id="CHEBI:15378"/>
        <dbReference type="ChEBI" id="CHEBI:30013"/>
        <dbReference type="ChEBI" id="CHEBI:30616"/>
        <dbReference type="ChEBI" id="CHEBI:61977"/>
        <dbReference type="ChEBI" id="CHEBI:456216"/>
        <dbReference type="EC" id="2.7.11.1"/>
    </reaction>
</comment>
<proteinExistence type="predicted"/>
<evidence type="ECO:0000256" key="2">
    <source>
        <dbReference type="ARBA" id="ARBA00022527"/>
    </source>
</evidence>
<keyword evidence="7" id="KW-0067">ATP-binding</keyword>
<reference evidence="11" key="1">
    <citation type="journal article" date="2017" name="Nature">
        <title>The genome of Chenopodium quinoa.</title>
        <authorList>
            <person name="Jarvis D.E."/>
            <person name="Ho Y.S."/>
            <person name="Lightfoot D.J."/>
            <person name="Schmoeckel S.M."/>
            <person name="Li B."/>
            <person name="Borm T.J.A."/>
            <person name="Ohyanagi H."/>
            <person name="Mineta K."/>
            <person name="Michell C.T."/>
            <person name="Saber N."/>
            <person name="Kharbatia N.M."/>
            <person name="Rupper R.R."/>
            <person name="Sharp A.R."/>
            <person name="Dally N."/>
            <person name="Boughton B.A."/>
            <person name="Woo Y.H."/>
            <person name="Gao G."/>
            <person name="Schijlen E.G.W.M."/>
            <person name="Guo X."/>
            <person name="Momin A.A."/>
            <person name="Negrao S."/>
            <person name="Al-Babili S."/>
            <person name="Gehring C."/>
            <person name="Roessner U."/>
            <person name="Jung C."/>
            <person name="Murphy K."/>
            <person name="Arold S.T."/>
            <person name="Gojobori T."/>
            <person name="van der Linden C.G."/>
            <person name="van Loo E.N."/>
            <person name="Jellen E.N."/>
            <person name="Maughan P.J."/>
            <person name="Tester M."/>
        </authorList>
    </citation>
    <scope>NUCLEOTIDE SEQUENCE [LARGE SCALE GENOMIC DNA]</scope>
    <source>
        <strain evidence="11">cv. PI 614886</strain>
    </source>
</reference>
<dbReference type="Proteomes" id="UP000596660">
    <property type="component" value="Unplaced"/>
</dbReference>
<dbReference type="Gramene" id="AUR62018521-RA">
    <property type="protein sequence ID" value="AUR62018521-RA:cds"/>
    <property type="gene ID" value="AUR62018521"/>
</dbReference>
<dbReference type="GO" id="GO:0004674">
    <property type="term" value="F:protein serine/threonine kinase activity"/>
    <property type="evidence" value="ECO:0007669"/>
    <property type="project" value="UniProtKB-KW"/>
</dbReference>
<dbReference type="InterPro" id="IPR051343">
    <property type="entry name" value="G-type_lectin_kinases/EP1-like"/>
</dbReference>
<sequence length="219" mass="25081">MRFTYEVLRTATDNFNTERKLGHGGCGSVFKGMLSDGTKIAVKRLDHIGHGRREFAAEVRTIGNIHHVNLVKLFGFCAEDTHRLLIYEYISNGSLDKWIFHSNLETNLGWDTRKKIILHIARGLAYLHEGCHKRIAHLDVKPQHVLLDDKFNARSSDFGLATLIDRDESFVMTQMRGTPGYLAREWLGGRITEKADVYSYGIGSYIQEEKLNLFTRRRG</sequence>
<evidence type="ECO:0000256" key="7">
    <source>
        <dbReference type="ARBA" id="ARBA00022840"/>
    </source>
</evidence>
<keyword evidence="5" id="KW-0547">Nucleotide-binding</keyword>
<evidence type="ECO:0000313" key="11">
    <source>
        <dbReference type="EnsemblPlants" id="AUR62018521-RA:cds"/>
    </source>
</evidence>
<name>A0A803LTH7_CHEQI</name>
<dbReference type="PIRSF" id="PIRSF000654">
    <property type="entry name" value="Integrin-linked_kinase"/>
    <property type="match status" value="1"/>
</dbReference>
<dbReference type="InterPro" id="IPR011009">
    <property type="entry name" value="Kinase-like_dom_sf"/>
</dbReference>
<dbReference type="FunFam" id="3.30.200.20:FF:000178">
    <property type="entry name" value="serine/threonine-protein kinase PBS1-like"/>
    <property type="match status" value="1"/>
</dbReference>
<accession>A0A803LTH7</accession>
<organism evidence="11 12">
    <name type="scientific">Chenopodium quinoa</name>
    <name type="common">Quinoa</name>
    <dbReference type="NCBI Taxonomy" id="63459"/>
    <lineage>
        <taxon>Eukaryota</taxon>
        <taxon>Viridiplantae</taxon>
        <taxon>Streptophyta</taxon>
        <taxon>Embryophyta</taxon>
        <taxon>Tracheophyta</taxon>
        <taxon>Spermatophyta</taxon>
        <taxon>Magnoliopsida</taxon>
        <taxon>eudicotyledons</taxon>
        <taxon>Gunneridae</taxon>
        <taxon>Pentapetalae</taxon>
        <taxon>Caryophyllales</taxon>
        <taxon>Chenopodiaceae</taxon>
        <taxon>Chenopodioideae</taxon>
        <taxon>Atripliceae</taxon>
        <taxon>Chenopodium</taxon>
    </lineage>
</organism>
<dbReference type="AlphaFoldDB" id="A0A803LTH7"/>
<evidence type="ECO:0000256" key="1">
    <source>
        <dbReference type="ARBA" id="ARBA00012513"/>
    </source>
</evidence>
<evidence type="ECO:0000256" key="9">
    <source>
        <dbReference type="ARBA" id="ARBA00048679"/>
    </source>
</evidence>
<dbReference type="Pfam" id="PF00069">
    <property type="entry name" value="Pkinase"/>
    <property type="match status" value="1"/>
</dbReference>
<evidence type="ECO:0000256" key="3">
    <source>
        <dbReference type="ARBA" id="ARBA00022679"/>
    </source>
</evidence>
<evidence type="ECO:0000256" key="4">
    <source>
        <dbReference type="ARBA" id="ARBA00022729"/>
    </source>
</evidence>
<protein>
    <recommendedName>
        <fullName evidence="1">non-specific serine/threonine protein kinase</fullName>
        <ecNumber evidence="1">2.7.11.1</ecNumber>
    </recommendedName>
</protein>
<keyword evidence="3" id="KW-0808">Transferase</keyword>
<comment type="catalytic activity">
    <reaction evidence="9">
        <text>L-seryl-[protein] + ATP = O-phospho-L-seryl-[protein] + ADP + H(+)</text>
        <dbReference type="Rhea" id="RHEA:17989"/>
        <dbReference type="Rhea" id="RHEA-COMP:9863"/>
        <dbReference type="Rhea" id="RHEA-COMP:11604"/>
        <dbReference type="ChEBI" id="CHEBI:15378"/>
        <dbReference type="ChEBI" id="CHEBI:29999"/>
        <dbReference type="ChEBI" id="CHEBI:30616"/>
        <dbReference type="ChEBI" id="CHEBI:83421"/>
        <dbReference type="ChEBI" id="CHEBI:456216"/>
        <dbReference type="EC" id="2.7.11.1"/>
    </reaction>
</comment>
<reference evidence="11" key="2">
    <citation type="submission" date="2021-03" db="UniProtKB">
        <authorList>
            <consortium name="EnsemblPlants"/>
        </authorList>
    </citation>
    <scope>IDENTIFICATION</scope>
</reference>
<evidence type="ECO:0000259" key="10">
    <source>
        <dbReference type="PROSITE" id="PS50011"/>
    </source>
</evidence>
<dbReference type="FunFam" id="1.10.510.10:FF:001023">
    <property type="entry name" value="Os07g0541700 protein"/>
    <property type="match status" value="1"/>
</dbReference>
<keyword evidence="4" id="KW-0732">Signal</keyword>
<dbReference type="PROSITE" id="PS50011">
    <property type="entry name" value="PROTEIN_KINASE_DOM"/>
    <property type="match status" value="1"/>
</dbReference>
<dbReference type="GO" id="GO:0005524">
    <property type="term" value="F:ATP binding"/>
    <property type="evidence" value="ECO:0007669"/>
    <property type="project" value="UniProtKB-KW"/>
</dbReference>